<comment type="caution">
    <text evidence="3">The sequence shown here is derived from an EMBL/GenBank/DDBJ whole genome shotgun (WGS) entry which is preliminary data.</text>
</comment>
<dbReference type="SUPFAM" id="SSF56112">
    <property type="entry name" value="Protein kinase-like (PK-like)"/>
    <property type="match status" value="1"/>
</dbReference>
<dbReference type="Pfam" id="PF00069">
    <property type="entry name" value="Pkinase"/>
    <property type="match status" value="1"/>
</dbReference>
<dbReference type="AlphaFoldDB" id="A0A0L8N1M7"/>
<dbReference type="GO" id="GO:0005524">
    <property type="term" value="F:ATP binding"/>
    <property type="evidence" value="ECO:0007669"/>
    <property type="project" value="InterPro"/>
</dbReference>
<dbReference type="Pfam" id="PF05147">
    <property type="entry name" value="LANC_like"/>
    <property type="match status" value="1"/>
</dbReference>
<organism evidence="3 4">
    <name type="scientific">Streptomyces virginiae</name>
    <name type="common">Streptomyces cinnamonensis</name>
    <dbReference type="NCBI Taxonomy" id="1961"/>
    <lineage>
        <taxon>Bacteria</taxon>
        <taxon>Bacillati</taxon>
        <taxon>Actinomycetota</taxon>
        <taxon>Actinomycetes</taxon>
        <taxon>Kitasatosporales</taxon>
        <taxon>Streptomycetaceae</taxon>
        <taxon>Streptomyces</taxon>
    </lineage>
</organism>
<protein>
    <recommendedName>
        <fullName evidence="2">Protein kinase domain-containing protein</fullName>
    </recommendedName>
</protein>
<keyword evidence="1" id="KW-0479">Metal-binding</keyword>
<feature type="binding site" evidence="1">
    <location>
        <position position="812"/>
    </location>
    <ligand>
        <name>Zn(2+)</name>
        <dbReference type="ChEBI" id="CHEBI:29105"/>
    </ligand>
</feature>
<dbReference type="InterPro" id="IPR007822">
    <property type="entry name" value="LANC-like"/>
</dbReference>
<evidence type="ECO:0000313" key="4">
    <source>
        <dbReference type="Proteomes" id="UP000037084"/>
    </source>
</evidence>
<dbReference type="SMART" id="SM00220">
    <property type="entry name" value="S_TKc"/>
    <property type="match status" value="1"/>
</dbReference>
<feature type="binding site" evidence="1">
    <location>
        <position position="767"/>
    </location>
    <ligand>
        <name>Zn(2+)</name>
        <dbReference type="ChEBI" id="CHEBI:29105"/>
    </ligand>
</feature>
<evidence type="ECO:0000259" key="2">
    <source>
        <dbReference type="PROSITE" id="PS50011"/>
    </source>
</evidence>
<dbReference type="SUPFAM" id="SSF158745">
    <property type="entry name" value="LanC-like"/>
    <property type="match status" value="1"/>
</dbReference>
<dbReference type="SMART" id="SM01260">
    <property type="entry name" value="LANC_like"/>
    <property type="match status" value="1"/>
</dbReference>
<dbReference type="GO" id="GO:0005886">
    <property type="term" value="C:plasma membrane"/>
    <property type="evidence" value="ECO:0007669"/>
    <property type="project" value="TreeGrafter"/>
</dbReference>
<dbReference type="InterPro" id="IPR057929">
    <property type="entry name" value="RamC_N"/>
</dbReference>
<dbReference type="GO" id="GO:0031179">
    <property type="term" value="P:peptide modification"/>
    <property type="evidence" value="ECO:0007669"/>
    <property type="project" value="InterPro"/>
</dbReference>
<dbReference type="PANTHER" id="PTHR12736">
    <property type="entry name" value="LANC-LIKE PROTEIN"/>
    <property type="match status" value="1"/>
</dbReference>
<dbReference type="PRINTS" id="PR01950">
    <property type="entry name" value="LANCSUPER"/>
</dbReference>
<dbReference type="PATRIC" id="fig|1961.12.peg.1652"/>
<gene>
    <name evidence="3" type="ORF">ADK75_07340</name>
</gene>
<dbReference type="Pfam" id="PF25816">
    <property type="entry name" value="RamC_N"/>
    <property type="match status" value="1"/>
</dbReference>
<dbReference type="NCBIfam" id="NF038150">
    <property type="entry name" value="lanthi_synth_IV"/>
    <property type="match status" value="1"/>
</dbReference>
<accession>A0A0L8N1M7</accession>
<dbReference type="RefSeq" id="WP_078937803.1">
    <property type="nucleotide sequence ID" value="NZ_LGUV01000045.1"/>
</dbReference>
<dbReference type="InterPro" id="IPR058053">
    <property type="entry name" value="RamC_C"/>
</dbReference>
<evidence type="ECO:0000256" key="1">
    <source>
        <dbReference type="PIRSR" id="PIRSR607822-1"/>
    </source>
</evidence>
<dbReference type="EMBL" id="LGUV01000045">
    <property type="protein sequence ID" value="KOG56577.1"/>
    <property type="molecule type" value="Genomic_DNA"/>
</dbReference>
<dbReference type="CDD" id="cd04791">
    <property type="entry name" value="LanC_SerThrkinase"/>
    <property type="match status" value="1"/>
</dbReference>
<keyword evidence="1" id="KW-0862">Zinc</keyword>
<reference evidence="4" key="1">
    <citation type="submission" date="2015-07" db="EMBL/GenBank/DDBJ databases">
        <authorList>
            <consortium name="Consortium for Microbial Forensics and Genomics (microFORGE)"/>
            <person name="Knight B.M."/>
            <person name="Roberts D.P."/>
            <person name="Lin D."/>
            <person name="Hari K."/>
            <person name="Fletcher J."/>
            <person name="Melcher U."/>
            <person name="Blagden T."/>
            <person name="Winegar R.A."/>
        </authorList>
    </citation>
    <scope>NUCLEOTIDE SEQUENCE [LARGE SCALE GENOMIC DNA]</scope>
    <source>
        <strain evidence="4">NRRL B-1447</strain>
    </source>
</reference>
<dbReference type="PANTHER" id="PTHR12736:SF7">
    <property type="entry name" value="LANC-LIKE PROTEIN 3"/>
    <property type="match status" value="1"/>
</dbReference>
<feature type="domain" description="Protein kinase" evidence="2">
    <location>
        <begin position="222"/>
        <end position="488"/>
    </location>
</feature>
<evidence type="ECO:0000313" key="3">
    <source>
        <dbReference type="EMBL" id="KOG56577.1"/>
    </source>
</evidence>
<name>A0A0L8N1M7_STRVG</name>
<dbReference type="GO" id="GO:0004672">
    <property type="term" value="F:protein kinase activity"/>
    <property type="evidence" value="ECO:0007669"/>
    <property type="project" value="InterPro"/>
</dbReference>
<dbReference type="Gene3D" id="1.10.510.10">
    <property type="entry name" value="Transferase(Phosphotransferase) domain 1"/>
    <property type="match status" value="1"/>
</dbReference>
<dbReference type="OrthoDB" id="1492512at2"/>
<sequence length="901" mass="97864">MTHWDADREYREFNRFLLQDVVRGLLERSGCGDWDIAPGEFWCYVRPSENGARDQGWKLHISATPASAHLVLSQAAAVLIKHQASFKFARDMETLETLLSRETPRGSGGKFITVYPSDDDQFRLLAGELDRATEGLSGPRILSDREVRPGSIVQYRYGVFSAARVFRNDGMWESCLRAPDGSFTADDRPARFSPPSWAPLPLPGSDRSGSAHPAAVMLAGRFLVRAALKQSYGRNVYRAEDTNTGGEVIIKQVRRDTGGRNGTNDSRSVLHHEGEMLDLLRSSGLAPAKIALFEQQGDLFLAEEFIAGSDLRVWARARAVQTQGGLTVPAAVKLADQLIQLLAEVHALSLVARDFNPKNIIVTPGGELKLVDVEALARKGDRVFRVFTPFYAPSEQTSVPRGVLREAPGPAVDVFALGATLFYLATGCDPIFPDDAPVERPFHDRLASLISAMSTDIAALHALAPLILALVREDPEERWTLDQARGFLLQIHDTSERSVRPTQDQASPEFQQRVLDDGLEHIVGSMTPQGTRLWPAVGIGAASDPLNVQYGAAGVLAVLVRAAQLPDGERLRGVVKKAAGWIEERRMDIPHLLPGLYFGRAGTAWALFDAARYLEDAAMERRALELAAALPVPWPNPDIGHGTAGAGMAMIHLWQATGRQEFEVRIRQCADAVLGCAEIRGGETVWPIPKDFDSRLAGTIHYGFAHGVAGAGAFLLAAGHATGHKAYTEAARAAAETLVASAVVHDGAARWPISPQDSGAATPQHWCSGASGIATFLIRLWQDSQDEKLLALCRQAAVTVHRDRWRSGSSVCHGLAGDGDFLLDLFDLTGDTEYQAWAQDIAAVLYTRHSVEQGLIVLPGEDPMSTTAAYSTGSSGVLGFLLRLRHGGPRWWMAHARATGS</sequence>
<dbReference type="GO" id="GO:0046872">
    <property type="term" value="F:metal ion binding"/>
    <property type="evidence" value="ECO:0007669"/>
    <property type="project" value="UniProtKB-KW"/>
</dbReference>
<dbReference type="PROSITE" id="PS50011">
    <property type="entry name" value="PROTEIN_KINASE_DOM"/>
    <property type="match status" value="1"/>
</dbReference>
<dbReference type="Gene3D" id="1.50.10.20">
    <property type="match status" value="1"/>
</dbReference>
<feature type="binding site" evidence="1">
    <location>
        <position position="813"/>
    </location>
    <ligand>
        <name>Zn(2+)</name>
        <dbReference type="ChEBI" id="CHEBI:29105"/>
    </ligand>
</feature>
<proteinExistence type="predicted"/>
<dbReference type="Proteomes" id="UP000037084">
    <property type="component" value="Unassembled WGS sequence"/>
</dbReference>
<dbReference type="InterPro" id="IPR000719">
    <property type="entry name" value="Prot_kinase_dom"/>
</dbReference>
<dbReference type="InterPro" id="IPR011009">
    <property type="entry name" value="Kinase-like_dom_sf"/>
</dbReference>